<keyword evidence="2" id="KW-1185">Reference proteome</keyword>
<dbReference type="Proteomes" id="UP000182190">
    <property type="component" value="Unassembled WGS sequence"/>
</dbReference>
<accession>A0A7Z9C152</accession>
<dbReference type="AlphaFoldDB" id="A0A7Z9C152"/>
<proteinExistence type="predicted"/>
<gene>
    <name evidence="1" type="ORF">PL9631_710005</name>
</gene>
<evidence type="ECO:0000313" key="2">
    <source>
        <dbReference type="Proteomes" id="UP000182190"/>
    </source>
</evidence>
<protein>
    <submittedName>
        <fullName evidence="1">Uncharacterized protein</fullName>
    </submittedName>
</protein>
<organism evidence="1 2">
    <name type="scientific">Planktothrix paucivesiculata PCC 9631</name>
    <dbReference type="NCBI Taxonomy" id="671071"/>
    <lineage>
        <taxon>Bacteria</taxon>
        <taxon>Bacillati</taxon>
        <taxon>Cyanobacteriota</taxon>
        <taxon>Cyanophyceae</taxon>
        <taxon>Oscillatoriophycideae</taxon>
        <taxon>Oscillatoriales</taxon>
        <taxon>Microcoleaceae</taxon>
        <taxon>Planktothrix</taxon>
    </lineage>
</organism>
<comment type="caution">
    <text evidence="1">The sequence shown here is derived from an EMBL/GenBank/DDBJ whole genome shotgun (WGS) entry which is preliminary data.</text>
</comment>
<dbReference type="EMBL" id="CZCS02000214">
    <property type="protein sequence ID" value="VXD23204.1"/>
    <property type="molecule type" value="Genomic_DNA"/>
</dbReference>
<evidence type="ECO:0000313" key="1">
    <source>
        <dbReference type="EMBL" id="VXD23204.1"/>
    </source>
</evidence>
<name>A0A7Z9C152_9CYAN</name>
<reference evidence="1" key="1">
    <citation type="submission" date="2019-10" db="EMBL/GenBank/DDBJ databases">
        <authorList>
            <consortium name="Genoscope - CEA"/>
            <person name="William W."/>
        </authorList>
    </citation>
    <scope>NUCLEOTIDE SEQUENCE [LARGE SCALE GENOMIC DNA]</scope>
    <source>
        <strain evidence="1">BBR_PRJEB10994</strain>
    </source>
</reference>
<sequence>MIPIEWATVQLYENYTDYLLPILRLNTAHSRSRIAHYLLTITP</sequence>